<reference evidence="1 2" key="1">
    <citation type="submission" date="2018-04" db="EMBL/GenBank/DDBJ databases">
        <authorList>
            <person name="Huttner S."/>
            <person name="Dainat J."/>
        </authorList>
    </citation>
    <scope>NUCLEOTIDE SEQUENCE [LARGE SCALE GENOMIC DNA]</scope>
</reference>
<proteinExistence type="predicted"/>
<protein>
    <submittedName>
        <fullName evidence="1">6bf9f575-a6a5-4185-bff4-6d84b5d9de11</fullName>
    </submittedName>
</protein>
<evidence type="ECO:0000313" key="2">
    <source>
        <dbReference type="Proteomes" id="UP000289323"/>
    </source>
</evidence>
<gene>
    <name evidence="1" type="ORF">TT172_LOCUS5368</name>
</gene>
<evidence type="ECO:0000313" key="1">
    <source>
        <dbReference type="EMBL" id="SPQ22949.1"/>
    </source>
</evidence>
<sequence length="96" mass="11292">MKQDRIDRIDSIDKSPAQTKTLMERVEESYIWGSFSDSPVGLIELDMEELRFLTVENTMAISLRTDQNFNQSREIMLRLNSIGRIVQDYTQQFTQQ</sequence>
<dbReference type="Proteomes" id="UP000289323">
    <property type="component" value="Unassembled WGS sequence"/>
</dbReference>
<dbReference type="EMBL" id="OUUZ01000009">
    <property type="protein sequence ID" value="SPQ22949.1"/>
    <property type="molecule type" value="Genomic_DNA"/>
</dbReference>
<name>A0A446BKD5_9PEZI</name>
<accession>A0A446BKD5</accession>
<organism evidence="1 2">
    <name type="scientific">Thermothielavioides terrestris</name>
    <dbReference type="NCBI Taxonomy" id="2587410"/>
    <lineage>
        <taxon>Eukaryota</taxon>
        <taxon>Fungi</taxon>
        <taxon>Dikarya</taxon>
        <taxon>Ascomycota</taxon>
        <taxon>Pezizomycotina</taxon>
        <taxon>Sordariomycetes</taxon>
        <taxon>Sordariomycetidae</taxon>
        <taxon>Sordariales</taxon>
        <taxon>Chaetomiaceae</taxon>
        <taxon>Thermothielavioides</taxon>
    </lineage>
</organism>
<dbReference type="AlphaFoldDB" id="A0A446BKD5"/>